<evidence type="ECO:0000313" key="9">
    <source>
        <dbReference type="EMBL" id="SVD27486.1"/>
    </source>
</evidence>
<dbReference type="PRINTS" id="PR01410">
    <property type="entry name" value="CCBIOGENESIS"/>
</dbReference>
<accession>A0A382TZK3</accession>
<dbReference type="PANTHER" id="PTHR43653:SF1">
    <property type="entry name" value="CYTOCHROME C-TYPE BIOGENESIS PROTEIN CCMF"/>
    <property type="match status" value="1"/>
</dbReference>
<dbReference type="InterPro" id="IPR002541">
    <property type="entry name" value="Cyt_c_assembly"/>
</dbReference>
<protein>
    <recommendedName>
        <fullName evidence="8">Cytochrome c assembly protein domain-containing protein</fullName>
    </recommendedName>
</protein>
<keyword evidence="7" id="KW-1133">Transmembrane helix</keyword>
<dbReference type="PRINTS" id="PR01411">
    <property type="entry name" value="CCMFBIOGNSIS"/>
</dbReference>
<dbReference type="Pfam" id="PF01578">
    <property type="entry name" value="Cytochrom_C_asm"/>
    <property type="match status" value="1"/>
</dbReference>
<feature type="domain" description="Cytochrome c assembly protein" evidence="8">
    <location>
        <begin position="54"/>
        <end position="213"/>
    </location>
</feature>
<evidence type="ECO:0000256" key="5">
    <source>
        <dbReference type="ARBA" id="ARBA00022748"/>
    </source>
</evidence>
<evidence type="ECO:0000256" key="6">
    <source>
        <dbReference type="ARBA" id="ARBA00037230"/>
    </source>
</evidence>
<evidence type="ECO:0000256" key="7">
    <source>
        <dbReference type="SAM" id="Phobius"/>
    </source>
</evidence>
<comment type="subcellular location">
    <subcellularLocation>
        <location evidence="1">Cell inner membrane</location>
        <topology evidence="1">Multi-pass membrane protein</topology>
    </subcellularLocation>
</comment>
<comment type="similarity">
    <text evidence="2">Belongs to the CcmF/CycK/Ccl1/NrfE/CcsA family.</text>
</comment>
<name>A0A382TZK3_9ZZZZ</name>
<dbReference type="InterPro" id="IPR003568">
    <property type="entry name" value="Cyt_c_biogenesis_CcmF"/>
</dbReference>
<keyword evidence="5" id="KW-0201">Cytochrome c-type biogenesis</keyword>
<dbReference type="GO" id="GO:0015232">
    <property type="term" value="F:heme transmembrane transporter activity"/>
    <property type="evidence" value="ECO:0007669"/>
    <property type="project" value="InterPro"/>
</dbReference>
<feature type="transmembrane region" description="Helical" evidence="7">
    <location>
        <begin position="61"/>
        <end position="78"/>
    </location>
</feature>
<evidence type="ECO:0000256" key="1">
    <source>
        <dbReference type="ARBA" id="ARBA00004429"/>
    </source>
</evidence>
<dbReference type="GO" id="GO:0005886">
    <property type="term" value="C:plasma membrane"/>
    <property type="evidence" value="ECO:0007669"/>
    <property type="project" value="UniProtKB-SubCell"/>
</dbReference>
<dbReference type="InterPro" id="IPR003567">
    <property type="entry name" value="Cyt_c_biogenesis"/>
</dbReference>
<dbReference type="PANTHER" id="PTHR43653">
    <property type="entry name" value="CYTOCHROME C ASSEMBLY PROTEIN-RELATED"/>
    <property type="match status" value="1"/>
</dbReference>
<comment type="function">
    <text evidence="6">Required for the biogenesis of c-type cytochromes. Possible subunit of a heme lyase.</text>
</comment>
<dbReference type="EMBL" id="UINC01140372">
    <property type="protein sequence ID" value="SVD27486.1"/>
    <property type="molecule type" value="Genomic_DNA"/>
</dbReference>
<feature type="transmembrane region" description="Helical" evidence="7">
    <location>
        <begin position="90"/>
        <end position="108"/>
    </location>
</feature>
<proteinExistence type="inferred from homology"/>
<evidence type="ECO:0000256" key="4">
    <source>
        <dbReference type="ARBA" id="ARBA00022519"/>
    </source>
</evidence>
<dbReference type="GO" id="GO:0017004">
    <property type="term" value="P:cytochrome complex assembly"/>
    <property type="evidence" value="ECO:0007669"/>
    <property type="project" value="UniProtKB-KW"/>
</dbReference>
<gene>
    <name evidence="9" type="ORF">METZ01_LOCUS380340</name>
</gene>
<keyword evidence="3" id="KW-1003">Cell membrane</keyword>
<organism evidence="9">
    <name type="scientific">marine metagenome</name>
    <dbReference type="NCBI Taxonomy" id="408172"/>
    <lineage>
        <taxon>unclassified sequences</taxon>
        <taxon>metagenomes</taxon>
        <taxon>ecological metagenomes</taxon>
    </lineage>
</organism>
<feature type="non-terminal residue" evidence="9">
    <location>
        <position position="213"/>
    </location>
</feature>
<sequence>MRTGGSLAAGMFVFTLVSFVCLAQGFIGDDFSVAYVARNSNSALPVYYKISAVWGAHEGSFLLWCLVMSSWTLAVAMFSQQLTDDMRARVLAVLGSVSIGFYLFLIFTSNPFDRTLPFFPSEGADLNPLLQDFGLIVHPPLLYIGYVGLSVPFAFAIASLSSGQLDAAWARWSRPWTNVAWAFLTVGITLGSWWAYYELGWGGWWFWDAVENA</sequence>
<feature type="transmembrane region" description="Helical" evidence="7">
    <location>
        <begin position="140"/>
        <end position="158"/>
    </location>
</feature>
<feature type="transmembrane region" description="Helical" evidence="7">
    <location>
        <begin position="179"/>
        <end position="197"/>
    </location>
</feature>
<keyword evidence="4" id="KW-0997">Cell inner membrane</keyword>
<evidence type="ECO:0000259" key="8">
    <source>
        <dbReference type="Pfam" id="PF01578"/>
    </source>
</evidence>
<reference evidence="9" key="1">
    <citation type="submission" date="2018-05" db="EMBL/GenBank/DDBJ databases">
        <authorList>
            <person name="Lanie J.A."/>
            <person name="Ng W.-L."/>
            <person name="Kazmierczak K.M."/>
            <person name="Andrzejewski T.M."/>
            <person name="Davidsen T.M."/>
            <person name="Wayne K.J."/>
            <person name="Tettelin H."/>
            <person name="Glass J.I."/>
            <person name="Rusch D."/>
            <person name="Podicherti R."/>
            <person name="Tsui H.-C.T."/>
            <person name="Winkler M.E."/>
        </authorList>
    </citation>
    <scope>NUCLEOTIDE SEQUENCE</scope>
</reference>
<dbReference type="GO" id="GO:0020037">
    <property type="term" value="F:heme binding"/>
    <property type="evidence" value="ECO:0007669"/>
    <property type="project" value="InterPro"/>
</dbReference>
<keyword evidence="7" id="KW-0472">Membrane</keyword>
<keyword evidence="7" id="KW-0812">Transmembrane</keyword>
<evidence type="ECO:0000256" key="3">
    <source>
        <dbReference type="ARBA" id="ARBA00022475"/>
    </source>
</evidence>
<dbReference type="AlphaFoldDB" id="A0A382TZK3"/>
<evidence type="ECO:0000256" key="2">
    <source>
        <dbReference type="ARBA" id="ARBA00009186"/>
    </source>
</evidence>